<evidence type="ECO:0000313" key="12">
    <source>
        <dbReference type="Proteomes" id="UP000636709"/>
    </source>
</evidence>
<keyword evidence="8" id="KW-0675">Receptor</keyword>
<protein>
    <recommendedName>
        <fullName evidence="10">Leucine-rich repeat-containing N-terminal plant-type domain-containing protein</fullName>
    </recommendedName>
</protein>
<organism evidence="11 12">
    <name type="scientific">Digitaria exilis</name>
    <dbReference type="NCBI Taxonomy" id="1010633"/>
    <lineage>
        <taxon>Eukaryota</taxon>
        <taxon>Viridiplantae</taxon>
        <taxon>Streptophyta</taxon>
        <taxon>Embryophyta</taxon>
        <taxon>Tracheophyta</taxon>
        <taxon>Spermatophyta</taxon>
        <taxon>Magnoliopsida</taxon>
        <taxon>Liliopsida</taxon>
        <taxon>Poales</taxon>
        <taxon>Poaceae</taxon>
        <taxon>PACMAD clade</taxon>
        <taxon>Panicoideae</taxon>
        <taxon>Panicodae</taxon>
        <taxon>Paniceae</taxon>
        <taxon>Anthephorinae</taxon>
        <taxon>Digitaria</taxon>
    </lineage>
</organism>
<gene>
    <name evidence="11" type="ORF">HU200_065656</name>
</gene>
<dbReference type="GO" id="GO:0016020">
    <property type="term" value="C:membrane"/>
    <property type="evidence" value="ECO:0007669"/>
    <property type="project" value="UniProtKB-SubCell"/>
</dbReference>
<comment type="subcellular location">
    <subcellularLocation>
        <location evidence="1">Membrane</location>
        <topology evidence="1">Single-pass membrane protein</topology>
    </subcellularLocation>
</comment>
<dbReference type="Gene3D" id="3.80.10.10">
    <property type="entry name" value="Ribonuclease Inhibitor"/>
    <property type="match status" value="2"/>
</dbReference>
<keyword evidence="6" id="KW-1133">Transmembrane helix</keyword>
<keyword evidence="12" id="KW-1185">Reference proteome</keyword>
<proteinExistence type="predicted"/>
<dbReference type="Pfam" id="PF08263">
    <property type="entry name" value="LRRNT_2"/>
    <property type="match status" value="2"/>
</dbReference>
<feature type="domain" description="Leucine-rich repeat-containing N-terminal plant-type" evidence="10">
    <location>
        <begin position="180"/>
        <end position="216"/>
    </location>
</feature>
<evidence type="ECO:0000256" key="9">
    <source>
        <dbReference type="ARBA" id="ARBA00023180"/>
    </source>
</evidence>
<keyword evidence="4" id="KW-0732">Signal</keyword>
<keyword evidence="3" id="KW-0812">Transmembrane</keyword>
<evidence type="ECO:0000256" key="4">
    <source>
        <dbReference type="ARBA" id="ARBA00022729"/>
    </source>
</evidence>
<evidence type="ECO:0000256" key="5">
    <source>
        <dbReference type="ARBA" id="ARBA00022737"/>
    </source>
</evidence>
<dbReference type="FunFam" id="3.80.10.10:FF:000129">
    <property type="entry name" value="Leucine-rich repeat receptor-like kinase"/>
    <property type="match status" value="2"/>
</dbReference>
<evidence type="ECO:0000256" key="7">
    <source>
        <dbReference type="ARBA" id="ARBA00023136"/>
    </source>
</evidence>
<keyword evidence="2" id="KW-0433">Leucine-rich repeat</keyword>
<dbReference type="InterPro" id="IPR052422">
    <property type="entry name" value="Auxin_Ser/Thr_Kinase"/>
</dbReference>
<evidence type="ECO:0000256" key="3">
    <source>
        <dbReference type="ARBA" id="ARBA00022692"/>
    </source>
</evidence>
<dbReference type="OrthoDB" id="682222at2759"/>
<dbReference type="AlphaFoldDB" id="A0A834ZZZ2"/>
<dbReference type="PRINTS" id="PR00019">
    <property type="entry name" value="LEURICHRPT"/>
</dbReference>
<keyword evidence="9" id="KW-0325">Glycoprotein</keyword>
<evidence type="ECO:0000313" key="11">
    <source>
        <dbReference type="EMBL" id="KAF8646851.1"/>
    </source>
</evidence>
<dbReference type="InterPro" id="IPR025875">
    <property type="entry name" value="Leu-rich_rpt_4"/>
</dbReference>
<dbReference type="Pfam" id="PF12799">
    <property type="entry name" value="LRR_4"/>
    <property type="match status" value="1"/>
</dbReference>
<dbReference type="InterPro" id="IPR013210">
    <property type="entry name" value="LRR_N_plant-typ"/>
</dbReference>
<sequence length="313" mass="32861">MVSSSNIYTKRNSRCVERHIAMAATTQESTTAVTLLLLLLLACYCCLLAASSADADAIADLARSLARPPPSWTAGGDVCSSFKGISCSSSSGRVTAIDLAGMGLAGTLPTSLSSLTALESFQLVGNALSGVVPPGLGEIPSLRNISLSGNYLQGPVPRFAAGVATDDVFAGNGFCPGQCDAQVTILLQVAEGFGYPLSLARSWRGNDPCRWYRVFCYKSGDVAMILLYDANLSGTISPAIAHLTQLRRLELSNNSLAGEIPESLTTLPNLELLDVSNNKLTGQVPKFNASVRVLSDGNRFGDEPPPSSRSVIL</sequence>
<evidence type="ECO:0000259" key="10">
    <source>
        <dbReference type="Pfam" id="PF08263"/>
    </source>
</evidence>
<dbReference type="SUPFAM" id="SSF52058">
    <property type="entry name" value="L domain-like"/>
    <property type="match status" value="1"/>
</dbReference>
<evidence type="ECO:0000256" key="2">
    <source>
        <dbReference type="ARBA" id="ARBA00022614"/>
    </source>
</evidence>
<comment type="caution">
    <text evidence="11">The sequence shown here is derived from an EMBL/GenBank/DDBJ whole genome shotgun (WGS) entry which is preliminary data.</text>
</comment>
<keyword evidence="7" id="KW-0472">Membrane</keyword>
<dbReference type="Proteomes" id="UP000636709">
    <property type="component" value="Unassembled WGS sequence"/>
</dbReference>
<feature type="domain" description="Leucine-rich repeat-containing N-terminal plant-type" evidence="10">
    <location>
        <begin position="52"/>
        <end position="88"/>
    </location>
</feature>
<reference evidence="11" key="1">
    <citation type="submission" date="2020-07" db="EMBL/GenBank/DDBJ databases">
        <title>Genome sequence and genetic diversity analysis of an under-domesticated orphan crop, white fonio (Digitaria exilis).</title>
        <authorList>
            <person name="Bennetzen J.L."/>
            <person name="Chen S."/>
            <person name="Ma X."/>
            <person name="Wang X."/>
            <person name="Yssel A.E.J."/>
            <person name="Chaluvadi S.R."/>
            <person name="Johnson M."/>
            <person name="Gangashetty P."/>
            <person name="Hamidou F."/>
            <person name="Sanogo M.D."/>
            <person name="Zwaenepoel A."/>
            <person name="Wallace J."/>
            <person name="Van De Peer Y."/>
            <person name="Van Deynze A."/>
        </authorList>
    </citation>
    <scope>NUCLEOTIDE SEQUENCE</scope>
    <source>
        <tissue evidence="11">Leaves</tissue>
    </source>
</reference>
<evidence type="ECO:0000256" key="1">
    <source>
        <dbReference type="ARBA" id="ARBA00004167"/>
    </source>
</evidence>
<name>A0A834ZZZ2_9POAL</name>
<dbReference type="PANTHER" id="PTHR47986">
    <property type="entry name" value="OSJNBA0070M12.3 PROTEIN"/>
    <property type="match status" value="1"/>
</dbReference>
<accession>A0A834ZZZ2</accession>
<evidence type="ECO:0000256" key="8">
    <source>
        <dbReference type="ARBA" id="ARBA00023170"/>
    </source>
</evidence>
<dbReference type="InterPro" id="IPR032675">
    <property type="entry name" value="LRR_dom_sf"/>
</dbReference>
<dbReference type="EMBL" id="JACEFO010002881">
    <property type="protein sequence ID" value="KAF8646851.1"/>
    <property type="molecule type" value="Genomic_DNA"/>
</dbReference>
<keyword evidence="5" id="KW-0677">Repeat</keyword>
<dbReference type="PANTHER" id="PTHR47986:SF34">
    <property type="entry name" value="RECEPTOR-LIKE KINASE TMK2"/>
    <property type="match status" value="1"/>
</dbReference>
<evidence type="ECO:0000256" key="6">
    <source>
        <dbReference type="ARBA" id="ARBA00022989"/>
    </source>
</evidence>